<keyword evidence="3" id="KW-1185">Reference proteome</keyword>
<feature type="compositionally biased region" description="Polar residues" evidence="1">
    <location>
        <begin position="405"/>
        <end position="420"/>
    </location>
</feature>
<feature type="compositionally biased region" description="Basic and acidic residues" evidence="1">
    <location>
        <begin position="372"/>
        <end position="384"/>
    </location>
</feature>
<feature type="compositionally biased region" description="Basic and acidic residues" evidence="1">
    <location>
        <begin position="109"/>
        <end position="119"/>
    </location>
</feature>
<feature type="compositionally biased region" description="Basic and acidic residues" evidence="1">
    <location>
        <begin position="438"/>
        <end position="448"/>
    </location>
</feature>
<feature type="compositionally biased region" description="Polar residues" evidence="1">
    <location>
        <begin position="449"/>
        <end position="464"/>
    </location>
</feature>
<evidence type="ECO:0000256" key="1">
    <source>
        <dbReference type="SAM" id="MobiDB-lite"/>
    </source>
</evidence>
<reference evidence="2 3" key="1">
    <citation type="submission" date="2022-12" db="EMBL/GenBank/DDBJ databases">
        <title>Genomic features and morphological characterization of a novel Knufia sp. strain isolated from spacecraft assembly facility.</title>
        <authorList>
            <person name="Teixeira M."/>
            <person name="Chander A.M."/>
            <person name="Stajich J.E."/>
            <person name="Venkateswaran K."/>
        </authorList>
    </citation>
    <scope>NUCLEOTIDE SEQUENCE [LARGE SCALE GENOMIC DNA]</scope>
    <source>
        <strain evidence="2 3">FJI-L2-BK-P2</strain>
    </source>
</reference>
<feature type="compositionally biased region" description="Basic residues" evidence="1">
    <location>
        <begin position="341"/>
        <end position="350"/>
    </location>
</feature>
<dbReference type="Proteomes" id="UP001316803">
    <property type="component" value="Unassembled WGS sequence"/>
</dbReference>
<protein>
    <submittedName>
        <fullName evidence="2">Uncharacterized protein</fullName>
    </submittedName>
</protein>
<feature type="compositionally biased region" description="Basic and acidic residues" evidence="1">
    <location>
        <begin position="320"/>
        <end position="340"/>
    </location>
</feature>
<evidence type="ECO:0000313" key="3">
    <source>
        <dbReference type="Proteomes" id="UP001316803"/>
    </source>
</evidence>
<comment type="caution">
    <text evidence="2">The sequence shown here is derived from an EMBL/GenBank/DDBJ whole genome shotgun (WGS) entry which is preliminary data.</text>
</comment>
<feature type="compositionally biased region" description="Basic and acidic residues" evidence="1">
    <location>
        <begin position="261"/>
        <end position="284"/>
    </location>
</feature>
<gene>
    <name evidence="2" type="ORF">OHC33_009404</name>
</gene>
<feature type="region of interest" description="Disordered" evidence="1">
    <location>
        <begin position="1"/>
        <end position="466"/>
    </location>
</feature>
<dbReference type="EMBL" id="JAKLMC020000034">
    <property type="protein sequence ID" value="KAK5949597.1"/>
    <property type="molecule type" value="Genomic_DNA"/>
</dbReference>
<feature type="compositionally biased region" description="Pro residues" evidence="1">
    <location>
        <begin position="428"/>
        <end position="437"/>
    </location>
</feature>
<proteinExistence type="predicted"/>
<name>A0AAN8IIZ4_9EURO</name>
<dbReference type="AlphaFoldDB" id="A0AAN8IIZ4"/>
<evidence type="ECO:0000313" key="2">
    <source>
        <dbReference type="EMBL" id="KAK5949597.1"/>
    </source>
</evidence>
<accession>A0AAN8IIZ4</accession>
<feature type="compositionally biased region" description="Polar residues" evidence="1">
    <location>
        <begin position="245"/>
        <end position="260"/>
    </location>
</feature>
<feature type="region of interest" description="Disordered" evidence="1">
    <location>
        <begin position="514"/>
        <end position="545"/>
    </location>
</feature>
<feature type="compositionally biased region" description="Basic and acidic residues" evidence="1">
    <location>
        <begin position="204"/>
        <end position="223"/>
    </location>
</feature>
<organism evidence="2 3">
    <name type="scientific">Knufia fluminis</name>
    <dbReference type="NCBI Taxonomy" id="191047"/>
    <lineage>
        <taxon>Eukaryota</taxon>
        <taxon>Fungi</taxon>
        <taxon>Dikarya</taxon>
        <taxon>Ascomycota</taxon>
        <taxon>Pezizomycotina</taxon>
        <taxon>Eurotiomycetes</taxon>
        <taxon>Chaetothyriomycetidae</taxon>
        <taxon>Chaetothyriales</taxon>
        <taxon>Trichomeriaceae</taxon>
        <taxon>Knufia</taxon>
    </lineage>
</organism>
<feature type="compositionally biased region" description="Polar residues" evidence="1">
    <location>
        <begin position="355"/>
        <end position="367"/>
    </location>
</feature>
<feature type="compositionally biased region" description="Basic and acidic residues" evidence="1">
    <location>
        <begin position="18"/>
        <end position="34"/>
    </location>
</feature>
<sequence length="997" mass="112488">MVQWPPSPTVEDEATSLAKEHGSNNLEKTLHSDDQSVPSRGEVDQYPVIVDSDTNTEIPVKEASKSSRNPIFSKRAEQPHVSTMFRDETGLPTPPPSDNEAWVRSNTPEPRKDKDEQTRSSRSKSTTRAEETRQPRPAISRIQTDVAGELHMMKRGTRRAPSPYSYTRESGTFRVEHAPRHSPNAFLSPAHAKDSPVSIQDTTQQRERSAERRDCDNSTDSERRSKRSLRFAEAHQGPATRQDRPSTAVSDASPQAAVQDTTERRDYAGAWDSSERRRYVKVDQDVSGTDVPRKAQRSRSRATRTTSKVRESPYSSSAEESVRSERYGSTKKASSDEQPVRRRSSHRRERPRLAETSSLIVAQNKSGSSDDDATRRVYRVRDGRSPMTPPTVTTPDHMEDYFSKAFQTNASRPSTYTPRSSVDETPLYSPPTSPPRTPRTDRPSRQELNKSPSSSPHRTPQHSRGPSLDEIQLRELKTHTSLLSQATAAAAALASKASPPVSRSASNAIETTFACSSNGPVTRPRSRASSPQRERARRSDAFTYGEQAMPRIIYPPVPHSKRPSTRDGLPKIELSTPGAISPPQRNASWTGYDQQYRVQGGHFGGPLHTMTAMSTTLPTTQLNAAPPMYRSQSASTPQDLTQKGGDFTLPQCPRSQPTQGLRDWCSIRDMPGLDICPKCMQAISATRYRTLLVRSLDKPYDKSTVCAFSKAWIRTAFIQCVKQNKPDMSLVRKASILPEGARPCEGSKPDVRMWWKLIDPSTDRAVPDFFACSACVGSVHQIFPDLPDQFRRDVLNQEKVCNLHPGSKHFNTFMEQLDQVAEKCRDRGKSSARYMQPFVDHIRRVTRHPECARDTLMTNRAWHFMNDLPEFSICEACYEEVVWPQREKPVARDISKVMKIVPHSAFRGSGVTSSASNAGVGTHPVSCQLYSERMRRMFADVVSGRISFEMFRSKVKERHAAQYRLTEMNKMYEEDQRMGWDRRADIEKNRQYWRSLE</sequence>